<dbReference type="PANTHER" id="PTHR34472:SF1">
    <property type="entry name" value="SULFUR CARRIER PROTEIN THIS"/>
    <property type="match status" value="1"/>
</dbReference>
<dbReference type="GeneID" id="19740108"/>
<proteinExistence type="predicted"/>
<dbReference type="RefSeq" id="YP_009029133.1">
    <property type="nucleotide sequence ID" value="NC_024082.1"/>
</dbReference>
<dbReference type="Pfam" id="PF02597">
    <property type="entry name" value="ThiS"/>
    <property type="match status" value="1"/>
</dbReference>
<dbReference type="InterPro" id="IPR012675">
    <property type="entry name" value="Beta-grasp_dom_sf"/>
</dbReference>
<dbReference type="CDD" id="cd00565">
    <property type="entry name" value="Ubl_ThiS"/>
    <property type="match status" value="1"/>
</dbReference>
<dbReference type="InterPro" id="IPR010035">
    <property type="entry name" value="Thi_S"/>
</dbReference>
<dbReference type="SUPFAM" id="SSF54285">
    <property type="entry name" value="MoaD/ThiS"/>
    <property type="match status" value="1"/>
</dbReference>
<reference evidence="1" key="1">
    <citation type="journal article" date="2014" name="Genome Biol. Evol.">
        <title>Serial gene losses and foreign DNA underlie size and sequence variation in the plastid genomes of diatoms.</title>
        <authorList>
            <person name="Ruck E.C."/>
            <person name="Nakov T."/>
            <person name="Jansen R.K."/>
            <person name="Theriot E.C."/>
            <person name="Alverson A.J."/>
        </authorList>
    </citation>
    <scope>NUCLEOTIDE SEQUENCE</scope>
    <source>
        <strain evidence="1">Ccmp1855</strain>
    </source>
</reference>
<dbReference type="InterPro" id="IPR003749">
    <property type="entry name" value="ThiS/MoaD-like"/>
</dbReference>
<sequence length="70" mass="8147">MSQINYFSFNGQCYYTKQNLTLLDIMIYFNYNSSLLILELNQSVCNKDKWHQTFINNNDKLEVVSIVGGG</sequence>
<accession>A0A023HB10</accession>
<keyword evidence="1" id="KW-0150">Chloroplast</keyword>
<organism evidence="1">
    <name type="scientific">Cylindrotheca closterium</name>
    <dbReference type="NCBI Taxonomy" id="2856"/>
    <lineage>
        <taxon>Eukaryota</taxon>
        <taxon>Sar</taxon>
        <taxon>Stramenopiles</taxon>
        <taxon>Ochrophyta</taxon>
        <taxon>Bacillariophyta</taxon>
        <taxon>Bacillariophyceae</taxon>
        <taxon>Bacillariophycidae</taxon>
        <taxon>Bacillariales</taxon>
        <taxon>Bacillariaceae</taxon>
        <taxon>Cylindrotheca</taxon>
    </lineage>
</organism>
<dbReference type="InterPro" id="IPR016155">
    <property type="entry name" value="Mopterin_synth/thiamin_S_b"/>
</dbReference>
<dbReference type="Gene3D" id="3.10.20.30">
    <property type="match status" value="1"/>
</dbReference>
<protein>
    <submittedName>
        <fullName evidence="1">Thiamine biosynthesis protein S</fullName>
    </submittedName>
</protein>
<gene>
    <name evidence="1" type="primary">thiS</name>
</gene>
<keyword evidence="1" id="KW-0934">Plastid</keyword>
<name>A0A023HB10_9STRA</name>
<dbReference type="NCBIfam" id="TIGR01683">
    <property type="entry name" value="thiS"/>
    <property type="match status" value="1"/>
</dbReference>
<geneLocation type="chloroplast" evidence="1"/>
<evidence type="ECO:0000313" key="1">
    <source>
        <dbReference type="EMBL" id="AGH28664.1"/>
    </source>
</evidence>
<dbReference type="EMBL" id="KC509522">
    <property type="protein sequence ID" value="AGH28664.1"/>
    <property type="molecule type" value="Genomic_DNA"/>
</dbReference>
<dbReference type="PANTHER" id="PTHR34472">
    <property type="entry name" value="SULFUR CARRIER PROTEIN THIS"/>
    <property type="match status" value="1"/>
</dbReference>
<dbReference type="AlphaFoldDB" id="A0A023HB10"/>